<organism evidence="1 2">
    <name type="scientific">Thiomicrorhabdus marina</name>
    <dbReference type="NCBI Taxonomy" id="2818442"/>
    <lineage>
        <taxon>Bacteria</taxon>
        <taxon>Pseudomonadati</taxon>
        <taxon>Pseudomonadota</taxon>
        <taxon>Gammaproteobacteria</taxon>
        <taxon>Thiotrichales</taxon>
        <taxon>Piscirickettsiaceae</taxon>
        <taxon>Thiomicrorhabdus</taxon>
    </lineage>
</organism>
<gene>
    <name evidence="1" type="ORF">J3998_11110</name>
</gene>
<dbReference type="Proteomes" id="UP000664835">
    <property type="component" value="Unassembled WGS sequence"/>
</dbReference>
<dbReference type="EMBL" id="JAGETV010000027">
    <property type="protein sequence ID" value="MBO1928124.1"/>
    <property type="molecule type" value="Genomic_DNA"/>
</dbReference>
<proteinExistence type="predicted"/>
<reference evidence="1 2" key="1">
    <citation type="submission" date="2021-03" db="EMBL/GenBank/DDBJ databases">
        <title>Thiomicrorhabdus sp.nov.,novel sulfur-oxidizing bacteria isolated from coastal sediment.</title>
        <authorList>
            <person name="Liu X."/>
        </authorList>
    </citation>
    <scope>NUCLEOTIDE SEQUENCE [LARGE SCALE GENOMIC DNA]</scope>
    <source>
        <strain evidence="1 2">6S2-11</strain>
    </source>
</reference>
<comment type="caution">
    <text evidence="1">The sequence shown here is derived from an EMBL/GenBank/DDBJ whole genome shotgun (WGS) entry which is preliminary data.</text>
</comment>
<feature type="non-terminal residue" evidence="1">
    <location>
        <position position="1"/>
    </location>
</feature>
<protein>
    <submittedName>
        <fullName evidence="1">Uncharacterized protein</fullName>
    </submittedName>
</protein>
<accession>A0ABS3Q716</accession>
<dbReference type="RefSeq" id="WP_208150739.1">
    <property type="nucleotide sequence ID" value="NZ_JAGETV010000027.1"/>
</dbReference>
<name>A0ABS3Q716_9GAMM</name>
<keyword evidence="2" id="KW-1185">Reference proteome</keyword>
<sequence length="159" mass="18617">VVNGRIITGIQQKLEFEVKQTGKLDLLRVSLGHQDIYNLVKADKCLIFHEKVHKEIAKQQFDGNTLFFDHLGRALSHVKFKTDKKFPRVYYALSLLEKEGYIQDGRMVKGKCTAKELLNMLDDAGFYFPKRATANEDKFRQLVKKYHDDRKHRLNPHNQ</sequence>
<evidence type="ECO:0000313" key="2">
    <source>
        <dbReference type="Proteomes" id="UP000664835"/>
    </source>
</evidence>
<evidence type="ECO:0000313" key="1">
    <source>
        <dbReference type="EMBL" id="MBO1928124.1"/>
    </source>
</evidence>